<name>A0A498KSS8_9EURY</name>
<keyword evidence="1" id="KW-1133">Transmembrane helix</keyword>
<evidence type="ECO:0000313" key="3">
    <source>
        <dbReference type="EMBL" id="RXK46909.1"/>
    </source>
</evidence>
<protein>
    <recommendedName>
        <fullName evidence="2">DUF7979 domain-containing protein</fullName>
    </recommendedName>
</protein>
<dbReference type="OrthoDB" id="248455at2157"/>
<dbReference type="Pfam" id="PF25934">
    <property type="entry name" value="DUF7979"/>
    <property type="match status" value="1"/>
</dbReference>
<gene>
    <name evidence="3" type="ORF">EAF64_17330</name>
</gene>
<feature type="transmembrane region" description="Helical" evidence="1">
    <location>
        <begin position="12"/>
        <end position="36"/>
    </location>
</feature>
<dbReference type="InterPro" id="IPR058285">
    <property type="entry name" value="DUF7979"/>
</dbReference>
<reference evidence="3 4" key="1">
    <citation type="submission" date="2019-01" db="EMBL/GenBank/DDBJ databases">
        <title>Halorientalis sp. F13-25 a new haloarchaeum isolated from hypersaline water.</title>
        <authorList>
            <person name="Ana D.-V."/>
            <person name="Cristina S.-P."/>
            <person name="Antonio V."/>
        </authorList>
    </citation>
    <scope>NUCLEOTIDE SEQUENCE [LARGE SCALE GENOMIC DNA]</scope>
    <source>
        <strain evidence="3 4">F13-25</strain>
    </source>
</reference>
<organism evidence="3 4">
    <name type="scientific">Halorientalis pallida</name>
    <dbReference type="NCBI Taxonomy" id="2479928"/>
    <lineage>
        <taxon>Archaea</taxon>
        <taxon>Methanobacteriati</taxon>
        <taxon>Methanobacteriota</taxon>
        <taxon>Stenosarchaea group</taxon>
        <taxon>Halobacteria</taxon>
        <taxon>Halobacteriales</taxon>
        <taxon>Haloarculaceae</taxon>
        <taxon>Halorientalis</taxon>
    </lineage>
</organism>
<evidence type="ECO:0000256" key="1">
    <source>
        <dbReference type="SAM" id="Phobius"/>
    </source>
</evidence>
<keyword evidence="1" id="KW-0812">Transmembrane</keyword>
<feature type="domain" description="DUF7979" evidence="2">
    <location>
        <begin position="69"/>
        <end position="125"/>
    </location>
</feature>
<keyword evidence="4" id="KW-1185">Reference proteome</keyword>
<evidence type="ECO:0000259" key="2">
    <source>
        <dbReference type="Pfam" id="PF25934"/>
    </source>
</evidence>
<feature type="transmembrane region" description="Helical" evidence="1">
    <location>
        <begin position="139"/>
        <end position="161"/>
    </location>
</feature>
<evidence type="ECO:0000313" key="4">
    <source>
        <dbReference type="Proteomes" id="UP000289691"/>
    </source>
</evidence>
<keyword evidence="1" id="KW-0472">Membrane</keyword>
<proteinExistence type="predicted"/>
<dbReference type="EMBL" id="RDFA01000007">
    <property type="protein sequence ID" value="RXK46909.1"/>
    <property type="molecule type" value="Genomic_DNA"/>
</dbReference>
<dbReference type="Proteomes" id="UP000289691">
    <property type="component" value="Unassembled WGS sequence"/>
</dbReference>
<comment type="caution">
    <text evidence="3">The sequence shown here is derived from an EMBL/GenBank/DDBJ whole genome shotgun (WGS) entry which is preliminary data.</text>
</comment>
<dbReference type="AlphaFoldDB" id="A0A498KSS8"/>
<sequence>MSVAREWLLTYGVPFVGSVLLAVGIVGGVMGGYALVQPAAGLCGEPKITVASAGDTERLREGYAPAGGPDLDRLRMEDLSPAERRAVRAGIEDPGGEIPVEGDTPHLAAFRRGVLVVADGQAHYVTLATENDCTQVSPLLLPLGLAAGLLGVVGVVTPPLYRRYLAFERRQRGDSER</sequence>
<dbReference type="RefSeq" id="WP_129070242.1">
    <property type="nucleotide sequence ID" value="NZ_RDFA01000007.1"/>
</dbReference>
<accession>A0A498KSS8</accession>